<dbReference type="PANTHER" id="PTHR43877">
    <property type="entry name" value="AMINOALKYLPHOSPHONATE N-ACETYLTRANSFERASE-RELATED-RELATED"/>
    <property type="match status" value="1"/>
</dbReference>
<evidence type="ECO:0000256" key="1">
    <source>
        <dbReference type="ARBA" id="ARBA00022679"/>
    </source>
</evidence>
<accession>A0ABU0GPL2</accession>
<proteinExistence type="predicted"/>
<name>A0ABU0GPL2_9CELL</name>
<gene>
    <name evidence="4" type="ORF">JO380_002898</name>
</gene>
<dbReference type="EMBL" id="JAUSVM010000001">
    <property type="protein sequence ID" value="MDQ0426517.1"/>
    <property type="molecule type" value="Genomic_DNA"/>
</dbReference>
<evidence type="ECO:0000313" key="4">
    <source>
        <dbReference type="EMBL" id="MDQ0426517.1"/>
    </source>
</evidence>
<dbReference type="Proteomes" id="UP001240250">
    <property type="component" value="Unassembled WGS sequence"/>
</dbReference>
<dbReference type="InterPro" id="IPR000182">
    <property type="entry name" value="GNAT_dom"/>
</dbReference>
<dbReference type="InterPro" id="IPR016181">
    <property type="entry name" value="Acyl_CoA_acyltransferase"/>
</dbReference>
<organism evidence="4 5">
    <name type="scientific">Cellulomonas iranensis</name>
    <dbReference type="NCBI Taxonomy" id="76862"/>
    <lineage>
        <taxon>Bacteria</taxon>
        <taxon>Bacillati</taxon>
        <taxon>Actinomycetota</taxon>
        <taxon>Actinomycetes</taxon>
        <taxon>Micrococcales</taxon>
        <taxon>Cellulomonadaceae</taxon>
        <taxon>Cellulomonas</taxon>
    </lineage>
</organism>
<dbReference type="Gene3D" id="3.40.630.30">
    <property type="match status" value="1"/>
</dbReference>
<dbReference type="PROSITE" id="PS51186">
    <property type="entry name" value="GNAT"/>
    <property type="match status" value="1"/>
</dbReference>
<keyword evidence="2" id="KW-0012">Acyltransferase</keyword>
<dbReference type="PANTHER" id="PTHR43877:SF2">
    <property type="entry name" value="AMINOALKYLPHOSPHONATE N-ACETYLTRANSFERASE-RELATED"/>
    <property type="match status" value="1"/>
</dbReference>
<evidence type="ECO:0000256" key="2">
    <source>
        <dbReference type="ARBA" id="ARBA00023315"/>
    </source>
</evidence>
<evidence type="ECO:0000259" key="3">
    <source>
        <dbReference type="PROSITE" id="PS51186"/>
    </source>
</evidence>
<comment type="caution">
    <text evidence="4">The sequence shown here is derived from an EMBL/GenBank/DDBJ whole genome shotgun (WGS) entry which is preliminary data.</text>
</comment>
<reference evidence="4 5" key="1">
    <citation type="submission" date="2023-07" db="EMBL/GenBank/DDBJ databases">
        <title>Sequencing the genomes of 1000 actinobacteria strains.</title>
        <authorList>
            <person name="Klenk H.-P."/>
        </authorList>
    </citation>
    <scope>NUCLEOTIDE SEQUENCE [LARGE SCALE GENOMIC DNA]</scope>
    <source>
        <strain evidence="4 5">DSM 14785</strain>
    </source>
</reference>
<dbReference type="Pfam" id="PF00583">
    <property type="entry name" value="Acetyltransf_1"/>
    <property type="match status" value="1"/>
</dbReference>
<keyword evidence="5" id="KW-1185">Reference proteome</keyword>
<feature type="domain" description="N-acetyltransferase" evidence="3">
    <location>
        <begin position="113"/>
        <end position="261"/>
    </location>
</feature>
<dbReference type="SUPFAM" id="SSF55729">
    <property type="entry name" value="Acyl-CoA N-acyltransferases (Nat)"/>
    <property type="match status" value="1"/>
</dbReference>
<protein>
    <submittedName>
        <fullName evidence="4">GNAT superfamily N-acetyltransferase</fullName>
    </submittedName>
</protein>
<evidence type="ECO:0000313" key="5">
    <source>
        <dbReference type="Proteomes" id="UP001240250"/>
    </source>
</evidence>
<dbReference type="InterPro" id="IPR050832">
    <property type="entry name" value="Bact_Acetyltransf"/>
</dbReference>
<dbReference type="RefSeq" id="WP_070319454.1">
    <property type="nucleotide sequence ID" value="NZ_JAUSVM010000001.1"/>
</dbReference>
<keyword evidence="1" id="KW-0808">Transferase</keyword>
<sequence>MAWDALAAPGVVCAPSPADTARFGVEVHRLTVGPGEVRGTELVDLVESSTADVLVARYDVARQDVPALLASTSRAVLPAGALTYWEKPVVGGDPPTRTDVVPSGDLDRAAAEAAVRSVVRASFTAYGNHYTADPLLDPDAALAGYEEWATGTVRRSPDDVLVQMLDGEPVGVATLAEGDDHVEVLLAGLVPSAQGRGLYGDLLAAVEDRAAAAGAARLVISTQVQNVRVQRAWARRGLRPFAAVETVHLVRRAALAAATARG</sequence>